<keyword evidence="2" id="KW-1185">Reference proteome</keyword>
<sequence length="124" mass="13888">MLSVVASVWNEIARTQILQTDWAKEAFCLDQQGINDFHSRECERLQAQHLDLDVILAYLDLRPLLIENVAITNFVLMVGDLDLRQALPEVVTVDEAVILGSADRCLSQSQAKQLRDLLCGPLKA</sequence>
<dbReference type="Proteomes" id="UP000614714">
    <property type="component" value="Unassembled WGS sequence"/>
</dbReference>
<reference evidence="1 2" key="1">
    <citation type="submission" date="2020-12" db="EMBL/GenBank/DDBJ databases">
        <title>Geomonas sp. Red421, isolated from paddy soil.</title>
        <authorList>
            <person name="Xu Z."/>
            <person name="Zhang Z."/>
            <person name="Masuda Y."/>
            <person name="Itoh H."/>
            <person name="Senoo K."/>
        </authorList>
    </citation>
    <scope>NUCLEOTIDE SEQUENCE [LARGE SCALE GENOMIC DNA]</scope>
    <source>
        <strain evidence="1 2">Red421</strain>
    </source>
</reference>
<organism evidence="1 2">
    <name type="scientific">Geomonas anaerohicana</name>
    <dbReference type="NCBI Taxonomy" id="2798583"/>
    <lineage>
        <taxon>Bacteria</taxon>
        <taxon>Pseudomonadati</taxon>
        <taxon>Thermodesulfobacteriota</taxon>
        <taxon>Desulfuromonadia</taxon>
        <taxon>Geobacterales</taxon>
        <taxon>Geobacteraceae</taxon>
        <taxon>Geomonas</taxon>
    </lineage>
</organism>
<protein>
    <submittedName>
        <fullName evidence="1">Uncharacterized protein</fullName>
    </submittedName>
</protein>
<gene>
    <name evidence="1" type="ORF">JFN91_14110</name>
</gene>
<comment type="caution">
    <text evidence="1">The sequence shown here is derived from an EMBL/GenBank/DDBJ whole genome shotgun (WGS) entry which is preliminary data.</text>
</comment>
<proteinExistence type="predicted"/>
<name>A0ABS0YGU0_9BACT</name>
<dbReference type="EMBL" id="JAEMHL010000007">
    <property type="protein sequence ID" value="MBJ6751349.1"/>
    <property type="molecule type" value="Genomic_DNA"/>
</dbReference>
<evidence type="ECO:0000313" key="2">
    <source>
        <dbReference type="Proteomes" id="UP000614714"/>
    </source>
</evidence>
<accession>A0ABS0YGU0</accession>
<evidence type="ECO:0000313" key="1">
    <source>
        <dbReference type="EMBL" id="MBJ6751349.1"/>
    </source>
</evidence>
<dbReference type="RefSeq" id="WP_199389825.1">
    <property type="nucleotide sequence ID" value="NZ_JAEMHL010000007.1"/>
</dbReference>